<gene>
    <name evidence="1" type="ORF">ACFFHM_13800</name>
</gene>
<dbReference type="Proteomes" id="UP001589838">
    <property type="component" value="Unassembled WGS sequence"/>
</dbReference>
<evidence type="ECO:0000313" key="1">
    <source>
        <dbReference type="EMBL" id="MFC0471537.1"/>
    </source>
</evidence>
<accession>A0ABV6KDZ6</accession>
<organism evidence="1 2">
    <name type="scientific">Halalkalibacter kiskunsagensis</name>
    <dbReference type="NCBI Taxonomy" id="1548599"/>
    <lineage>
        <taxon>Bacteria</taxon>
        <taxon>Bacillati</taxon>
        <taxon>Bacillota</taxon>
        <taxon>Bacilli</taxon>
        <taxon>Bacillales</taxon>
        <taxon>Bacillaceae</taxon>
        <taxon>Halalkalibacter</taxon>
    </lineage>
</organism>
<comment type="caution">
    <text evidence="1">The sequence shown here is derived from an EMBL/GenBank/DDBJ whole genome shotgun (WGS) entry which is preliminary data.</text>
</comment>
<name>A0ABV6KDZ6_9BACI</name>
<reference evidence="1 2" key="1">
    <citation type="submission" date="2024-09" db="EMBL/GenBank/DDBJ databases">
        <authorList>
            <person name="Sun Q."/>
            <person name="Mori K."/>
        </authorList>
    </citation>
    <scope>NUCLEOTIDE SEQUENCE [LARGE SCALE GENOMIC DNA]</scope>
    <source>
        <strain evidence="1 2">NCAIM B.02610</strain>
    </source>
</reference>
<keyword evidence="2" id="KW-1185">Reference proteome</keyword>
<evidence type="ECO:0000313" key="2">
    <source>
        <dbReference type="Proteomes" id="UP001589838"/>
    </source>
</evidence>
<sequence>MLSYKEKELIKDYLIRNNFFTLIDLCNYLIDNGSSTAKYSTGKFHIYPYVAVFLETYVTSSALEIKQLENNIQYKIIGELSINNERKDNKENKDKEKIIETGQLSLF</sequence>
<protein>
    <submittedName>
        <fullName evidence="1">DUF3895 domain-containing protein</fullName>
    </submittedName>
</protein>
<dbReference type="RefSeq" id="WP_335962080.1">
    <property type="nucleotide sequence ID" value="NZ_JAXBLX010000024.1"/>
</dbReference>
<proteinExistence type="predicted"/>
<dbReference type="EMBL" id="JBHLUX010000035">
    <property type="protein sequence ID" value="MFC0471537.1"/>
    <property type="molecule type" value="Genomic_DNA"/>
</dbReference>